<dbReference type="Proteomes" id="UP001219933">
    <property type="component" value="Chromosome 2"/>
</dbReference>
<feature type="region of interest" description="Disordered" evidence="5">
    <location>
        <begin position="324"/>
        <end position="343"/>
    </location>
</feature>
<evidence type="ECO:0000256" key="2">
    <source>
        <dbReference type="ARBA" id="ARBA00022771"/>
    </source>
</evidence>
<dbReference type="PANTHER" id="PTHR46156">
    <property type="entry name" value="CCCH ZINGC FINGER"/>
    <property type="match status" value="1"/>
</dbReference>
<dbReference type="EMBL" id="CP119878">
    <property type="protein sequence ID" value="WFD34594.1"/>
    <property type="molecule type" value="Genomic_DNA"/>
</dbReference>
<dbReference type="GO" id="GO:0008270">
    <property type="term" value="F:zinc ion binding"/>
    <property type="evidence" value="ECO:0007669"/>
    <property type="project" value="UniProtKB-KW"/>
</dbReference>
<keyword evidence="8" id="KW-1185">Reference proteome</keyword>
<evidence type="ECO:0000256" key="4">
    <source>
        <dbReference type="PROSITE-ProRule" id="PRU00723"/>
    </source>
</evidence>
<dbReference type="Gene3D" id="4.10.1000.10">
    <property type="entry name" value="Zinc finger, CCCH-type"/>
    <property type="match status" value="3"/>
</dbReference>
<evidence type="ECO:0000313" key="8">
    <source>
        <dbReference type="Proteomes" id="UP001219933"/>
    </source>
</evidence>
<dbReference type="InterPro" id="IPR000571">
    <property type="entry name" value="Znf_CCCH"/>
</dbReference>
<evidence type="ECO:0000259" key="6">
    <source>
        <dbReference type="PROSITE" id="PS50103"/>
    </source>
</evidence>
<keyword evidence="2 4" id="KW-0863">Zinc-finger</keyword>
<feature type="zinc finger region" description="C3H1-type" evidence="4">
    <location>
        <begin position="255"/>
        <end position="283"/>
    </location>
</feature>
<dbReference type="InterPro" id="IPR036855">
    <property type="entry name" value="Znf_CCCH_sf"/>
</dbReference>
<feature type="compositionally biased region" description="Acidic residues" evidence="5">
    <location>
        <begin position="393"/>
        <end position="419"/>
    </location>
</feature>
<organism evidence="7 8">
    <name type="scientific">Malassezia cuniculi</name>
    <dbReference type="NCBI Taxonomy" id="948313"/>
    <lineage>
        <taxon>Eukaryota</taxon>
        <taxon>Fungi</taxon>
        <taxon>Dikarya</taxon>
        <taxon>Basidiomycota</taxon>
        <taxon>Ustilaginomycotina</taxon>
        <taxon>Malasseziomycetes</taxon>
        <taxon>Malasseziales</taxon>
        <taxon>Malasseziaceae</taxon>
        <taxon>Malassezia</taxon>
    </lineage>
</organism>
<evidence type="ECO:0000256" key="1">
    <source>
        <dbReference type="ARBA" id="ARBA00022723"/>
    </source>
</evidence>
<accession>A0AAF0ETZ8</accession>
<evidence type="ECO:0000256" key="5">
    <source>
        <dbReference type="SAM" id="MobiDB-lite"/>
    </source>
</evidence>
<dbReference type="SMART" id="SM00356">
    <property type="entry name" value="ZnF_C3H1"/>
    <property type="match status" value="4"/>
</dbReference>
<evidence type="ECO:0000256" key="3">
    <source>
        <dbReference type="ARBA" id="ARBA00022833"/>
    </source>
</evidence>
<feature type="compositionally biased region" description="Basic and acidic residues" evidence="5">
    <location>
        <begin position="383"/>
        <end position="392"/>
    </location>
</feature>
<keyword evidence="3 4" id="KW-0862">Zinc</keyword>
<keyword evidence="1 4" id="KW-0479">Metal-binding</keyword>
<dbReference type="PROSITE" id="PS50103">
    <property type="entry name" value="ZF_C3H1"/>
    <property type="match status" value="3"/>
</dbReference>
<feature type="domain" description="C3H1-type" evidence="6">
    <location>
        <begin position="255"/>
        <end position="283"/>
    </location>
</feature>
<evidence type="ECO:0000313" key="7">
    <source>
        <dbReference type="EMBL" id="WFD34594.1"/>
    </source>
</evidence>
<sequence length="426" mass="46180">MDPRHAALVSEIERLSGAIENHRARGARGRARPYRNRTLAVGNDAWVHRRTAGSVSLVNPAVFQQRAARGASSRGLVRGTRGGTRGTHTARGRGSYPRSFASRSSVRRGDNMGEVLVDGVTFVFDESGTKLVKKSLAGESTPLHTSINGEEYVRTKRGNLISRALIEKRRAAKSTLCAYYTRTGACRRGDKCPYIHDKERVALCAGALKPTGCLNTKCSMNHTRSAHNAPHCVHFLNNGSCRNGDACLYTHTPIAPDAPVCRDFARLGWCADGSECDKRHAFECPDYEAGKCSDKNCRLAHIRAPEPRQDLLFVRDDSGAAADERYFGGAHNPEHMHAPSDGEAAGLDADFIALDESVASGSDAEAAEESDTDSGGGEDSSDDAEHQQKYEDLPTDYDVDDDAPMEDASADVVASDDEVDRALQSW</sequence>
<dbReference type="PANTHER" id="PTHR46156:SF1">
    <property type="entry name" value="ZINC FINGER CCCH DOMAIN-CONTAINING PROTEIN 3"/>
    <property type="match status" value="1"/>
</dbReference>
<dbReference type="GO" id="GO:0005634">
    <property type="term" value="C:nucleus"/>
    <property type="evidence" value="ECO:0007669"/>
    <property type="project" value="TreeGrafter"/>
</dbReference>
<protein>
    <recommendedName>
        <fullName evidence="6">C3H1-type domain-containing protein</fullName>
    </recommendedName>
</protein>
<feature type="zinc finger region" description="C3H1-type" evidence="4">
    <location>
        <begin position="226"/>
        <end position="254"/>
    </location>
</feature>
<feature type="region of interest" description="Disordered" evidence="5">
    <location>
        <begin position="70"/>
        <end position="104"/>
    </location>
</feature>
<gene>
    <name evidence="7" type="ORF">MCUN1_001435</name>
</gene>
<feature type="compositionally biased region" description="Basic and acidic residues" evidence="5">
    <location>
        <begin position="324"/>
        <end position="340"/>
    </location>
</feature>
<dbReference type="SUPFAM" id="SSF90229">
    <property type="entry name" value="CCCH zinc finger"/>
    <property type="match status" value="2"/>
</dbReference>
<dbReference type="AlphaFoldDB" id="A0AAF0ETZ8"/>
<proteinExistence type="predicted"/>
<name>A0AAF0ETZ8_9BASI</name>
<reference evidence="7" key="1">
    <citation type="submission" date="2023-03" db="EMBL/GenBank/DDBJ databases">
        <title>Mating type loci evolution in Malassezia.</title>
        <authorList>
            <person name="Coelho M.A."/>
        </authorList>
    </citation>
    <scope>NUCLEOTIDE SEQUENCE</scope>
    <source>
        <strain evidence="7">CBS 11721</strain>
    </source>
</reference>
<feature type="zinc finger region" description="C3H1-type" evidence="4">
    <location>
        <begin position="171"/>
        <end position="199"/>
    </location>
</feature>
<dbReference type="Pfam" id="PF00642">
    <property type="entry name" value="zf-CCCH"/>
    <property type="match status" value="1"/>
</dbReference>
<feature type="region of interest" description="Disordered" evidence="5">
    <location>
        <begin position="359"/>
        <end position="426"/>
    </location>
</feature>
<feature type="domain" description="C3H1-type" evidence="6">
    <location>
        <begin position="226"/>
        <end position="254"/>
    </location>
</feature>
<feature type="domain" description="C3H1-type" evidence="6">
    <location>
        <begin position="171"/>
        <end position="199"/>
    </location>
</feature>